<dbReference type="AlphaFoldDB" id="D8P4F6"/>
<accession>D8P4F6</accession>
<reference evidence="1" key="1">
    <citation type="journal article" date="2010" name="BMC Genomics">
        <title>Genomes of three tomato pathogens within the Ralstonia solanacearum species complex reveal significant evolutionary divergence.</title>
        <authorList>
            <person name="Remenant B."/>
            <person name="Coupat-Goutaland B."/>
            <person name="Guidot A."/>
            <person name="Cellier G."/>
            <person name="Wicker E."/>
            <person name="Allen C."/>
            <person name="Fegan M."/>
            <person name="Pruvost O."/>
            <person name="Elbaz M."/>
            <person name="Calteau A."/>
            <person name="Salvignol G."/>
            <person name="Mornico D."/>
            <person name="Mangenot S."/>
            <person name="Barbe V."/>
            <person name="Medigue C."/>
            <person name="Prior P."/>
        </authorList>
    </citation>
    <scope>NUCLEOTIDE SEQUENCE [LARGE SCALE GENOMIC DNA]</scope>
    <source>
        <strain evidence="1">CFBP2957</strain>
        <plasmid evidence="1">RCFBPv3_mp</plasmid>
    </source>
</reference>
<name>D8P4F6_RALSL</name>
<organism evidence="1">
    <name type="scientific">Ralstonia solanacearum CFBP2957</name>
    <dbReference type="NCBI Taxonomy" id="859656"/>
    <lineage>
        <taxon>Bacteria</taxon>
        <taxon>Pseudomonadati</taxon>
        <taxon>Pseudomonadota</taxon>
        <taxon>Betaproteobacteria</taxon>
        <taxon>Burkholderiales</taxon>
        <taxon>Burkholderiaceae</taxon>
        <taxon>Ralstonia</taxon>
        <taxon>Ralstonia solanacearum species complex</taxon>
    </lineage>
</organism>
<evidence type="ECO:0000313" key="1">
    <source>
        <dbReference type="EMBL" id="CBJ53792.1"/>
    </source>
</evidence>
<keyword evidence="1" id="KW-0614">Plasmid</keyword>
<geneLocation type="plasmid" evidence="1">
    <name>RCFBPv3_mp</name>
</geneLocation>
<proteinExistence type="predicted"/>
<reference evidence="1" key="2">
    <citation type="submission" date="2010-02" db="EMBL/GenBank/DDBJ databases">
        <authorList>
            <person name="Genoscope - CEA"/>
        </authorList>
    </citation>
    <scope>NUCLEOTIDE SEQUENCE</scope>
    <source>
        <strain evidence="1">CFBP2957</strain>
        <plasmid evidence="1">RCFBPv3_mp</plasmid>
    </source>
</reference>
<dbReference type="EMBL" id="FP885907">
    <property type="protein sequence ID" value="CBJ53792.1"/>
    <property type="molecule type" value="Genomic_DNA"/>
</dbReference>
<sequence>MAGRIKGLEQDLAVARPPLGVYRRRAAGGLEFPLGGSWLHLGRQVIGPGGLDSGSSGLHPAVWDRAVAPAPHDVAGRMRVR</sequence>
<protein>
    <submittedName>
        <fullName evidence="1">Uncharacterized protein</fullName>
    </submittedName>
</protein>
<gene>
    <name evidence="1" type="ORF">RCFBP_mp20366</name>
</gene>